<feature type="compositionally biased region" description="Gly residues" evidence="4">
    <location>
        <begin position="1994"/>
        <end position="2007"/>
    </location>
</feature>
<feature type="compositionally biased region" description="Low complexity" evidence="4">
    <location>
        <begin position="1514"/>
        <end position="1529"/>
    </location>
</feature>
<sequence>MQPSQQQQQLEQHNNHNAHTSDPSRHCARCTTELGRITNRGAPCRVCKLRVCKACREFTSRTTDWVCVVCHKQMEIQSASGEWLKDAYALGSCSAVDHLTTSDVLRKSIRRSWTISNPEDDPNNPNSQQPVADNLYPQQQHLIEAQSAGSYPTLHQHHQQHHLPPQPRPTHGINYGSGTATPTTSSKWQLGRRVLRQSTLPSSLNNDPALSGSGGNLANYNSVNLTAPTSPHQLQKSPLYPSAYNSDDVIHMNTMPGMGVGVGVTVGDCDNYAQQQQQLPQQQQQQPQLEVTPTHHRLQVRRQSTLPAQPTPAIYMSTSPNRLYSRSPERSPGEQQRYPPFMRQTSFPEPPSTYHRTKLLPSTGAPPPTVAPPPLNYESQASSLASDEQDVGPMPKPRMTRQATLPNPDQHVKLLPTSPPKRQTSPQFRRSPEFMRQQTLPNPEAFSSGNTLTVHSTPPAKFMPISPRAKQNFLFPSVPNPRQFLSQPHVPAVGGTELGSGGSVASTGGVGGGEHYSSSQSVNIHHSRDPHSKMIKVRSHSNEEYSNTKGHPENRRLLPEIPTAVQRPGGRSPSRLVRQDCLKEERTFGEAKQQFHQFPDVTEELDNRPEYVDYFGDSATSFLESDEVQPIYSAENVLADSGYGGGAGVGLGASGGSGGVPGYYPDMGTPQGFYGGAALPRTPLMHNRLRRRQSRELQMQQEELAQLSQVSDANGKGSGSEGASSSGGATDSHATERRKPEQMRSVSEDSGAKTTPKPVTRRSFSHPEKDTQPTKKAEVSKIPSPRPLADILDKTRGNSKIPQARRRNSRTGIGEAEEASTGQDEEKPPGESGQGSGAEQPLNGKSLESSANKEGGDPHSSAEATHTSTLGEQELQNAVEAAAVVFKKVVLQRRKEKEKAAEEDVAATHCTAQPGSAGKPDECSSPSSRKSPSTVLNSNDVGPARLTCLRQVEATSADGKLLDERNGRTAEQTEERVVTCSQACKISDNSDYSLDSLSATSASLLAPERQQSLQQVEESARLPGAAREQRYRRGANWESAESPVENEMLNVAVASRAALLGGNNNNRNDNSNNENTNNNDSASELGHNNNDAFAAQKTRNSGSSVVVGRGISDVVSVNSNVSGENECDFDKIFGSHQQNTPSAAAAAAVATAAAAATSDTPATTPRELASPKNSLSAKYRSLVMITKDNESAAGDYEMANSSSSSNNSSNKGPNSSNNSHTFGQNFAGDSFRAMEPTELVSSDREAYSVDSLNEPPPAVPEPSVEDGLADDDSWVEELSQRGEDEDEELSNATTTPTATDSEDAEGESEGARRHGYMDREEELRGYNRSAIDFTLHTIVEESCEESEVASMRADNEDAELEDEDIAERRRQRTLQHHHRLSASELEKYFFFGLGDGRVMSSIDTRGDDTASEVSSECSESLDSLPHEDQLLDTSGASDLASSRLEKYFLSGFMGFSGAEKQAESDESGGSVGSDSEGQPSPSQRRKRLVRARGTPRSHNSSLDNLLLPESDTLDATVTSAGAAAAATVEDTSESEAGCDDTVIHLANAGASDGSSSDTIKRKKQLRKRHDSLDEKKLHDLEPSECRTPTPGSSGQVQMQSQAKKQQQQHHHSRDSGFVGSNDDLLKAAPDCEPPKSPTPALEQISEDREPVHSQISLAKMDQPSTSAAAALASTFSSQLKNLALPNLVRKDSFNNWSSDEETNLMMSKMRQFFKNLIVATANAQQSKPTTPNQGASTSNASTTPSSQRRLAKSRPAQLAYFENELTRLMKTVPGINDEQVREIVEYLSSEDTWSDSYDSSDYTSSDLEGGERKGQLKAQISASCQQIINKFEIDEEGDRGDGGLLDESQSVPMEALVYQKLVASFSKVAAGGEPETEATKAVEETEPSTERSPQLFAKVMQHIGTRLVALMHEVSSGNETPTPSPQGQRHHRRLQAKISATTTEDEEDEVEEQLRAMPIKQLKLRSRSHDLLLDGTAPHAHHLHHQATVHYPAGGVGSGAGGSGGPGHSDNAGEECGVASDYERFSWRGSFESALLANGDSRTRLSQLSQLDRDNSSSASALAVAKRRSAGDLLFSQHQQSLSREQLDRVRSCGSIGGGDAHHHQLESSPAKPWLSSAGSSIGGDSTKDVRRSSVPDAIYETDSSDEAASHQFGGARSTLPRSLNPNQVVASTNSLPRLPTTGVGAPITSTPKTKSQSALNHTPSNLSTVSATGSAKSARYRSPGLAARAAAVSGAGGGSSAGGGGAVGVGASSGSTGKKLGAGFQFLYSKRDARKRLNMSAEEAKVAAEELSRSPVIGQRQADGSGSPIQSRASSETWPTQSDEDIDRLVAMHQNRSSLSSLGVRSESMASVYSGAGEGRYGTVVVKGQVEFAMQYNYKLSALEIHVVRCKDLAAVDAKRNRSDPYVKVYLLPDKSKAGKRKTKVKKHTLNPIFDETMRFHTPISSLESRTLWLTVWHSDMFGRNDFLGEVSVNLQGRLFDNPQSQWYLLQERSEPFDEVATYRGDIVVGLKYIPPENIKSSFFSRGSSITGSSSNLRKFGGSIKSVASKSERTSKGGQLHVLVKEAKHLSPIKANGTCDAFCKSYLLPDRTRSSKQKTPVVKRTLHPSWNYTFVYEDVSLEELSERALELTVWDHDRLASNEFVGGIRFSLGTGRSYGRQVEWMDATGKELSLWQNMLDRPNFWVEGSLVLRSSLDGIRANLP</sequence>
<dbReference type="GO" id="GO:0007436">
    <property type="term" value="P:larval salivary gland morphogenesis"/>
    <property type="evidence" value="ECO:0007669"/>
    <property type="project" value="EnsemblMetazoa"/>
</dbReference>
<reference evidence="6 7" key="1">
    <citation type="journal article" date="2007" name="Nature">
        <title>Evolution of genes and genomes on the Drosophila phylogeny.</title>
        <authorList>
            <consortium name="Drosophila 12 Genomes Consortium"/>
            <person name="Clark A.G."/>
            <person name="Eisen M.B."/>
            <person name="Smith D.R."/>
            <person name="Bergman C.M."/>
            <person name="Oliver B."/>
            <person name="Markow T.A."/>
            <person name="Kaufman T.C."/>
            <person name="Kellis M."/>
            <person name="Gelbart W."/>
            <person name="Iyer V.N."/>
            <person name="Pollard D.A."/>
            <person name="Sackton T.B."/>
            <person name="Larracuente A.M."/>
            <person name="Singh N.D."/>
            <person name="Abad J.P."/>
            <person name="Abt D.N."/>
            <person name="Adryan B."/>
            <person name="Aguade M."/>
            <person name="Akashi H."/>
            <person name="Anderson W.W."/>
            <person name="Aquadro C.F."/>
            <person name="Ardell D.H."/>
            <person name="Arguello R."/>
            <person name="Artieri C.G."/>
            <person name="Barbash D.A."/>
            <person name="Barker D."/>
            <person name="Barsanti P."/>
            <person name="Batterham P."/>
            <person name="Batzoglou S."/>
            <person name="Begun D."/>
            <person name="Bhutkar A."/>
            <person name="Blanco E."/>
            <person name="Bosak S.A."/>
            <person name="Bradley R.K."/>
            <person name="Brand A.D."/>
            <person name="Brent M.R."/>
            <person name="Brooks A.N."/>
            <person name="Brown R.H."/>
            <person name="Butlin R.K."/>
            <person name="Caggese C."/>
            <person name="Calvi B.R."/>
            <person name="Bernardo de Carvalho A."/>
            <person name="Caspi A."/>
            <person name="Castrezana S."/>
            <person name="Celniker S.E."/>
            <person name="Chang J.L."/>
            <person name="Chapple C."/>
            <person name="Chatterji S."/>
            <person name="Chinwalla A."/>
            <person name="Civetta A."/>
            <person name="Clifton S.W."/>
            <person name="Comeron J.M."/>
            <person name="Costello J.C."/>
            <person name="Coyne J.A."/>
            <person name="Daub J."/>
            <person name="David R.G."/>
            <person name="Delcher A.L."/>
            <person name="Delehaunty K."/>
            <person name="Do C.B."/>
            <person name="Ebling H."/>
            <person name="Edwards K."/>
            <person name="Eickbush T."/>
            <person name="Evans J.D."/>
            <person name="Filipski A."/>
            <person name="Findeiss S."/>
            <person name="Freyhult E."/>
            <person name="Fulton L."/>
            <person name="Fulton R."/>
            <person name="Garcia A.C."/>
            <person name="Gardiner A."/>
            <person name="Garfield D.A."/>
            <person name="Garvin B.E."/>
            <person name="Gibson G."/>
            <person name="Gilbert D."/>
            <person name="Gnerre S."/>
            <person name="Godfrey J."/>
            <person name="Good R."/>
            <person name="Gotea V."/>
            <person name="Gravely B."/>
            <person name="Greenberg A.J."/>
            <person name="Griffiths-Jones S."/>
            <person name="Gross S."/>
            <person name="Guigo R."/>
            <person name="Gustafson E.A."/>
            <person name="Haerty W."/>
            <person name="Hahn M.W."/>
            <person name="Halligan D.L."/>
            <person name="Halpern A.L."/>
            <person name="Halter G.M."/>
            <person name="Han M.V."/>
            <person name="Heger A."/>
            <person name="Hillier L."/>
            <person name="Hinrichs A.S."/>
            <person name="Holmes I."/>
            <person name="Hoskins R.A."/>
            <person name="Hubisz M.J."/>
            <person name="Hultmark D."/>
            <person name="Huntley M.A."/>
            <person name="Jaffe D.B."/>
            <person name="Jagadeeshan S."/>
            <person name="Jeck W.R."/>
            <person name="Johnson J."/>
            <person name="Jones C.D."/>
            <person name="Jordan W.C."/>
            <person name="Karpen G.H."/>
            <person name="Kataoka E."/>
            <person name="Keightley P.D."/>
            <person name="Kheradpour P."/>
            <person name="Kirkness E.F."/>
            <person name="Koerich L.B."/>
            <person name="Kristiansen K."/>
            <person name="Kudrna D."/>
            <person name="Kulathinal R.J."/>
            <person name="Kumar S."/>
            <person name="Kwok R."/>
            <person name="Lander E."/>
            <person name="Langley C.H."/>
            <person name="Lapoint R."/>
            <person name="Lazzaro B.P."/>
            <person name="Lee S.J."/>
            <person name="Levesque L."/>
            <person name="Li R."/>
            <person name="Lin C.F."/>
            <person name="Lin M.F."/>
            <person name="Lindblad-Toh K."/>
            <person name="Llopart A."/>
            <person name="Long M."/>
            <person name="Low L."/>
            <person name="Lozovsky E."/>
            <person name="Lu J."/>
            <person name="Luo M."/>
            <person name="Machado C.A."/>
            <person name="Makalowski W."/>
            <person name="Marzo M."/>
            <person name="Matsuda M."/>
            <person name="Matzkin L."/>
            <person name="McAllister B."/>
            <person name="McBride C.S."/>
            <person name="McKernan B."/>
            <person name="McKernan K."/>
            <person name="Mendez-Lago M."/>
            <person name="Minx P."/>
            <person name="Mollenhauer M.U."/>
            <person name="Montooth K."/>
            <person name="Mount S.M."/>
            <person name="Mu X."/>
            <person name="Myers E."/>
            <person name="Negre B."/>
            <person name="Newfeld S."/>
            <person name="Nielsen R."/>
            <person name="Noor M.A."/>
            <person name="O'Grady P."/>
            <person name="Pachter L."/>
            <person name="Papaceit M."/>
            <person name="Parisi M.J."/>
            <person name="Parisi M."/>
            <person name="Parts L."/>
            <person name="Pedersen J.S."/>
            <person name="Pesole G."/>
            <person name="Phillippy A.M."/>
            <person name="Ponting C.P."/>
            <person name="Pop M."/>
            <person name="Porcelli D."/>
            <person name="Powell J.R."/>
            <person name="Prohaska S."/>
            <person name="Pruitt K."/>
            <person name="Puig M."/>
            <person name="Quesneville H."/>
            <person name="Ram K.R."/>
            <person name="Rand D."/>
            <person name="Rasmussen M.D."/>
            <person name="Reed L.K."/>
            <person name="Reenan R."/>
            <person name="Reily A."/>
            <person name="Remington K.A."/>
            <person name="Rieger T.T."/>
            <person name="Ritchie M.G."/>
            <person name="Robin C."/>
            <person name="Rogers Y.H."/>
            <person name="Rohde C."/>
            <person name="Rozas J."/>
            <person name="Rubenfield M.J."/>
            <person name="Ruiz A."/>
            <person name="Russo S."/>
            <person name="Salzberg S.L."/>
            <person name="Sanchez-Gracia A."/>
            <person name="Saranga D.J."/>
            <person name="Sato H."/>
            <person name="Schaeffer S.W."/>
            <person name="Schatz M.C."/>
            <person name="Schlenke T."/>
            <person name="Schwartz R."/>
            <person name="Segarra C."/>
            <person name="Singh R.S."/>
            <person name="Sirot L."/>
            <person name="Sirota M."/>
            <person name="Sisneros N.B."/>
            <person name="Smith C.D."/>
            <person name="Smith T.F."/>
            <person name="Spieth J."/>
            <person name="Stage D.E."/>
            <person name="Stark A."/>
            <person name="Stephan W."/>
            <person name="Strausberg R.L."/>
            <person name="Strempel S."/>
            <person name="Sturgill D."/>
            <person name="Sutton G."/>
            <person name="Sutton G.G."/>
            <person name="Tao W."/>
            <person name="Teichmann S."/>
            <person name="Tobari Y.N."/>
            <person name="Tomimura Y."/>
            <person name="Tsolas J.M."/>
            <person name="Valente V.L."/>
            <person name="Venter E."/>
            <person name="Venter J.C."/>
            <person name="Vicario S."/>
            <person name="Vieira F.G."/>
            <person name="Vilella A.J."/>
            <person name="Villasante A."/>
            <person name="Walenz B."/>
            <person name="Wang J."/>
            <person name="Wasserman M."/>
            <person name="Watts T."/>
            <person name="Wilson D."/>
            <person name="Wilson R.K."/>
            <person name="Wing R.A."/>
            <person name="Wolfner M.F."/>
            <person name="Wong A."/>
            <person name="Wong G.K."/>
            <person name="Wu C.I."/>
            <person name="Wu G."/>
            <person name="Yamamoto D."/>
            <person name="Yang H.P."/>
            <person name="Yang S.P."/>
            <person name="Yorke J.A."/>
            <person name="Yoshida K."/>
            <person name="Zdobnov E."/>
            <person name="Zhang P."/>
            <person name="Zhang Y."/>
            <person name="Zimin A.V."/>
            <person name="Baldwin J."/>
            <person name="Abdouelleil A."/>
            <person name="Abdulkadir J."/>
            <person name="Abebe A."/>
            <person name="Abera B."/>
            <person name="Abreu J."/>
            <person name="Acer S.C."/>
            <person name="Aftuck L."/>
            <person name="Alexander A."/>
            <person name="An P."/>
            <person name="Anderson E."/>
            <person name="Anderson S."/>
            <person name="Arachi H."/>
            <person name="Azer M."/>
            <person name="Bachantsang P."/>
            <person name="Barry A."/>
            <person name="Bayul T."/>
            <person name="Berlin A."/>
            <person name="Bessette D."/>
            <person name="Bloom T."/>
            <person name="Blye J."/>
            <person name="Boguslavskiy L."/>
            <person name="Bonnet C."/>
            <person name="Boukhgalter B."/>
            <person name="Bourzgui I."/>
            <person name="Brown A."/>
            <person name="Cahill P."/>
            <person name="Channer S."/>
            <person name="Cheshatsang Y."/>
            <person name="Chuda L."/>
            <person name="Citroen M."/>
            <person name="Collymore A."/>
            <person name="Cooke P."/>
            <person name="Costello M."/>
            <person name="D'Aco K."/>
            <person name="Daza R."/>
            <person name="De Haan G."/>
            <person name="DeGray S."/>
            <person name="DeMaso C."/>
            <person name="Dhargay N."/>
            <person name="Dooley K."/>
            <person name="Dooley E."/>
            <person name="Doricent M."/>
            <person name="Dorje P."/>
            <person name="Dorjee K."/>
            <person name="Dupes A."/>
            <person name="Elong R."/>
            <person name="Falk J."/>
            <person name="Farina A."/>
            <person name="Faro S."/>
            <person name="Ferguson D."/>
            <person name="Fisher S."/>
            <person name="Foley C.D."/>
            <person name="Franke A."/>
            <person name="Friedrich D."/>
            <person name="Gadbois L."/>
            <person name="Gearin G."/>
            <person name="Gearin C.R."/>
            <person name="Giannoukos G."/>
            <person name="Goode T."/>
            <person name="Graham J."/>
            <person name="Grandbois E."/>
            <person name="Grewal S."/>
            <person name="Gyaltsen K."/>
            <person name="Hafez N."/>
            <person name="Hagos B."/>
            <person name="Hall J."/>
            <person name="Henson C."/>
            <person name="Hollinger A."/>
            <person name="Honan T."/>
            <person name="Huard M.D."/>
            <person name="Hughes L."/>
            <person name="Hurhula B."/>
            <person name="Husby M.E."/>
            <person name="Kamat A."/>
            <person name="Kanga B."/>
            <person name="Kashin S."/>
            <person name="Khazanovich D."/>
            <person name="Kisner P."/>
            <person name="Lance K."/>
            <person name="Lara M."/>
            <person name="Lee W."/>
            <person name="Lennon N."/>
            <person name="Letendre F."/>
            <person name="LeVine R."/>
            <person name="Lipovsky A."/>
            <person name="Liu X."/>
            <person name="Liu J."/>
            <person name="Liu S."/>
            <person name="Lokyitsang T."/>
            <person name="Lokyitsang Y."/>
            <person name="Lubonja R."/>
            <person name="Lui A."/>
            <person name="MacDonald P."/>
            <person name="Magnisalis V."/>
            <person name="Maru K."/>
            <person name="Matthews C."/>
            <person name="McCusker W."/>
            <person name="McDonough S."/>
            <person name="Mehta T."/>
            <person name="Meldrim J."/>
            <person name="Meneus L."/>
            <person name="Mihai O."/>
            <person name="Mihalev A."/>
            <person name="Mihova T."/>
            <person name="Mittelman R."/>
            <person name="Mlenga V."/>
            <person name="Montmayeur A."/>
            <person name="Mulrain L."/>
            <person name="Navidi A."/>
            <person name="Naylor J."/>
            <person name="Negash T."/>
            <person name="Nguyen T."/>
            <person name="Nguyen N."/>
            <person name="Nicol R."/>
            <person name="Norbu C."/>
            <person name="Norbu N."/>
            <person name="Novod N."/>
            <person name="O'Neill B."/>
            <person name="Osman S."/>
            <person name="Markiewicz E."/>
            <person name="Oyono O.L."/>
            <person name="Patti C."/>
            <person name="Phunkhang P."/>
            <person name="Pierre F."/>
            <person name="Priest M."/>
            <person name="Raghuraman S."/>
            <person name="Rege F."/>
            <person name="Reyes R."/>
            <person name="Rise C."/>
            <person name="Rogov P."/>
            <person name="Ross K."/>
            <person name="Ryan E."/>
            <person name="Settipalli S."/>
            <person name="Shea T."/>
            <person name="Sherpa N."/>
            <person name="Shi L."/>
            <person name="Shih D."/>
            <person name="Sparrow T."/>
            <person name="Spaulding J."/>
            <person name="Stalker J."/>
            <person name="Stange-Thomann N."/>
            <person name="Stavropoulos S."/>
            <person name="Stone C."/>
            <person name="Strader C."/>
            <person name="Tesfaye S."/>
            <person name="Thomson T."/>
            <person name="Thoulutsang Y."/>
            <person name="Thoulutsang D."/>
            <person name="Topham K."/>
            <person name="Topping I."/>
            <person name="Tsamla T."/>
            <person name="Vassiliev H."/>
            <person name="Vo A."/>
            <person name="Wangchuk T."/>
            <person name="Wangdi T."/>
            <person name="Weiand M."/>
            <person name="Wilkinson J."/>
            <person name="Wilson A."/>
            <person name="Yadav S."/>
            <person name="Young G."/>
            <person name="Yu Q."/>
            <person name="Zembek L."/>
            <person name="Zhong D."/>
            <person name="Zimmer A."/>
            <person name="Zwirko Z."/>
            <person name="Jaffe D.B."/>
            <person name="Alvarez P."/>
            <person name="Brockman W."/>
            <person name="Butler J."/>
            <person name="Chin C."/>
            <person name="Gnerre S."/>
            <person name="Grabherr M."/>
            <person name="Kleber M."/>
            <person name="Mauceli E."/>
            <person name="MacCallum I."/>
        </authorList>
    </citation>
    <scope>NUCLEOTIDE SEQUENCE [LARGE SCALE GENOMIC DNA]</scope>
    <source>
        <strain evidence="6 7">TSC#14021-0224.01</strain>
    </source>
</reference>
<feature type="compositionally biased region" description="Low complexity" evidence="4">
    <location>
        <begin position="1595"/>
        <end position="1605"/>
    </location>
</feature>
<dbReference type="InterPro" id="IPR011011">
    <property type="entry name" value="Znf_FYVE_PHD"/>
</dbReference>
<feature type="region of interest" description="Disordered" evidence="4">
    <location>
        <begin position="1060"/>
        <end position="1088"/>
    </location>
</feature>
<feature type="compositionally biased region" description="Low complexity" evidence="4">
    <location>
        <begin position="924"/>
        <end position="933"/>
    </location>
</feature>
<dbReference type="GO" id="GO:0016331">
    <property type="term" value="P:morphogenesis of embryonic epithelium"/>
    <property type="evidence" value="ECO:0007669"/>
    <property type="project" value="EnsemblMetazoa"/>
</dbReference>
<dbReference type="SMART" id="SM00239">
    <property type="entry name" value="C2"/>
    <property type="match status" value="2"/>
</dbReference>
<dbReference type="InterPro" id="IPR001565">
    <property type="entry name" value="Synaptotagmin"/>
</dbReference>
<feature type="compositionally biased region" description="Low complexity" evidence="4">
    <location>
        <begin position="1060"/>
        <end position="1084"/>
    </location>
</feature>
<dbReference type="GO" id="GO:0010004">
    <property type="term" value="P:gastrulation involving germ band extension"/>
    <property type="evidence" value="ECO:0007669"/>
    <property type="project" value="EnsemblMetazoa"/>
</dbReference>
<evidence type="ECO:0000259" key="5">
    <source>
        <dbReference type="PROSITE" id="PS50004"/>
    </source>
</evidence>
<evidence type="ECO:0000313" key="7">
    <source>
        <dbReference type="Proteomes" id="UP000008711"/>
    </source>
</evidence>
<dbReference type="CDD" id="cd08521">
    <property type="entry name" value="C2A_SLP"/>
    <property type="match status" value="1"/>
</dbReference>
<dbReference type="Pfam" id="PF02318">
    <property type="entry name" value="FYVE_2"/>
    <property type="match status" value="1"/>
</dbReference>
<dbReference type="GO" id="GO:0042249">
    <property type="term" value="P:establishment of planar polarity of embryonic epithelium"/>
    <property type="evidence" value="ECO:0007669"/>
    <property type="project" value="EnsemblMetazoa"/>
</dbReference>
<keyword evidence="2" id="KW-0677">Repeat</keyword>
<feature type="compositionally biased region" description="Basic and acidic residues" evidence="4">
    <location>
        <begin position="893"/>
        <end position="902"/>
    </location>
</feature>
<feature type="compositionally biased region" description="Low complexity" evidence="4">
    <location>
        <begin position="1548"/>
        <end position="1557"/>
    </location>
</feature>
<feature type="region of interest" description="Disordered" evidence="4">
    <location>
        <begin position="893"/>
        <end position="942"/>
    </location>
</feature>
<feature type="region of interest" description="Disordered" evidence="4">
    <location>
        <begin position="1344"/>
        <end position="1363"/>
    </location>
</feature>
<feature type="compositionally biased region" description="Low complexity" evidence="4">
    <location>
        <begin position="696"/>
        <end position="732"/>
    </location>
</feature>
<feature type="region of interest" description="Disordered" evidence="4">
    <location>
        <begin position="296"/>
        <end position="429"/>
    </location>
</feature>
<evidence type="ECO:0000256" key="2">
    <source>
        <dbReference type="ARBA" id="ARBA00022737"/>
    </source>
</evidence>
<dbReference type="GO" id="GO:0030866">
    <property type="term" value="P:cortical actin cytoskeleton organization"/>
    <property type="evidence" value="ECO:0007669"/>
    <property type="project" value="EnsemblMetazoa"/>
</dbReference>
<dbReference type="InterPro" id="IPR043567">
    <property type="entry name" value="SYTL1-5_C2B"/>
</dbReference>
<feature type="compositionally biased region" description="Low complexity" evidence="4">
    <location>
        <begin position="1"/>
        <end position="18"/>
    </location>
</feature>
<dbReference type="InterPro" id="IPR000008">
    <property type="entry name" value="C2_dom"/>
</dbReference>
<comment type="subcellular location">
    <subcellularLocation>
        <location evidence="1">Membrane</location>
    </subcellularLocation>
</comment>
<feature type="compositionally biased region" description="Basic and acidic residues" evidence="4">
    <location>
        <begin position="733"/>
        <end position="751"/>
    </location>
</feature>
<feature type="domain" description="C2" evidence="5">
    <location>
        <begin position="2540"/>
        <end position="2666"/>
    </location>
</feature>
<dbReference type="FunFam" id="2.60.40.150:FF:000006">
    <property type="entry name" value="Synaptotagmin-like 5, isoform CRA_a"/>
    <property type="match status" value="1"/>
</dbReference>
<keyword evidence="3" id="KW-0472">Membrane</keyword>
<keyword evidence="7" id="KW-1185">Reference proteome</keyword>
<evidence type="ECO:0000313" key="6">
    <source>
        <dbReference type="EMBL" id="EDV48928.1"/>
    </source>
</evidence>
<dbReference type="GO" id="GO:0035149">
    <property type="term" value="P:lumen formation, open tracheal system"/>
    <property type="evidence" value="ECO:0007669"/>
    <property type="project" value="EnsemblMetazoa"/>
</dbReference>
<dbReference type="CDD" id="cd15747">
    <property type="entry name" value="FYVE_Slp3_4_5"/>
    <property type="match status" value="1"/>
</dbReference>
<feature type="region of interest" description="Disordered" evidence="4">
    <location>
        <begin position="1723"/>
        <end position="1754"/>
    </location>
</feature>
<feature type="compositionally biased region" description="Polar residues" evidence="4">
    <location>
        <begin position="1915"/>
        <end position="1927"/>
    </location>
</feature>
<feature type="region of interest" description="Disordered" evidence="4">
    <location>
        <begin position="1915"/>
        <end position="1934"/>
    </location>
</feature>
<feature type="compositionally biased region" description="Acidic residues" evidence="4">
    <location>
        <begin position="1263"/>
        <end position="1275"/>
    </location>
</feature>
<dbReference type="HOGENOM" id="CLU_000235_1_0_1"/>
<reference evidence="6 7" key="2">
    <citation type="journal article" date="2008" name="Bioinformatics">
        <title>Assembly reconciliation.</title>
        <authorList>
            <person name="Zimin A.V."/>
            <person name="Smith D.R."/>
            <person name="Sutton G."/>
            <person name="Yorke J.A."/>
        </authorList>
    </citation>
    <scope>NUCLEOTIDE SEQUENCE [LARGE SCALE GENOMIC DNA]</scope>
    <source>
        <strain evidence="6 7">TSC#14021-0224.01</strain>
    </source>
</reference>
<feature type="compositionally biased region" description="Polar residues" evidence="4">
    <location>
        <begin position="176"/>
        <end position="188"/>
    </location>
</feature>
<feature type="domain" description="C2" evidence="5">
    <location>
        <begin position="2367"/>
        <end position="2489"/>
    </location>
</feature>
<dbReference type="eggNOG" id="KOG1028">
    <property type="taxonomic scope" value="Eukaryota"/>
</dbReference>
<feature type="region of interest" description="Disordered" evidence="4">
    <location>
        <begin position="1990"/>
        <end position="2015"/>
    </location>
</feature>
<feature type="compositionally biased region" description="Low complexity" evidence="4">
    <location>
        <begin position="1200"/>
        <end position="1219"/>
    </location>
</feature>
<dbReference type="PANTHER" id="PTHR45716:SF2">
    <property type="entry name" value="BITESIZE, ISOFORM I"/>
    <property type="match status" value="1"/>
</dbReference>
<feature type="region of interest" description="Disordered" evidence="4">
    <location>
        <begin position="151"/>
        <end position="189"/>
    </location>
</feature>
<feature type="region of interest" description="Disordered" evidence="4">
    <location>
        <begin position="113"/>
        <end position="132"/>
    </location>
</feature>
<feature type="region of interest" description="Disordered" evidence="4">
    <location>
        <begin position="1871"/>
        <end position="1891"/>
    </location>
</feature>
<dbReference type="SUPFAM" id="SSF57903">
    <property type="entry name" value="FYVE/PHD zinc finger"/>
    <property type="match status" value="1"/>
</dbReference>
<dbReference type="PRINTS" id="PR00399">
    <property type="entry name" value="SYNAPTOTAGMN"/>
</dbReference>
<dbReference type="OrthoDB" id="195679at2759"/>
<feature type="region of interest" description="Disordered" evidence="4">
    <location>
        <begin position="1005"/>
        <end position="1042"/>
    </location>
</feature>
<dbReference type="GO" id="GO:0070382">
    <property type="term" value="C:exocytic vesicle"/>
    <property type="evidence" value="ECO:0007669"/>
    <property type="project" value="TreeGrafter"/>
</dbReference>
<feature type="region of interest" description="Disordered" evidence="4">
    <location>
        <begin position="1402"/>
        <end position="1430"/>
    </location>
</feature>
<dbReference type="OMA" id="FIVNRQP"/>
<dbReference type="SUPFAM" id="SSF49562">
    <property type="entry name" value="C2 domain (Calcium/lipid-binding domain, CaLB)"/>
    <property type="match status" value="2"/>
</dbReference>
<gene>
    <name evidence="6" type="primary">Dere\GG21056</name>
    <name evidence="6" type="ORF">Dere_GG21056</name>
</gene>
<dbReference type="GO" id="GO:0006887">
    <property type="term" value="P:exocytosis"/>
    <property type="evidence" value="ECO:0007669"/>
    <property type="project" value="TreeGrafter"/>
</dbReference>
<feature type="compositionally biased region" description="Pro residues" evidence="4">
    <location>
        <begin position="364"/>
        <end position="375"/>
    </location>
</feature>
<feature type="compositionally biased region" description="Basic and acidic residues" evidence="4">
    <location>
        <begin position="765"/>
        <end position="779"/>
    </location>
</feature>
<dbReference type="Proteomes" id="UP000008711">
    <property type="component" value="Unassembled WGS sequence"/>
</dbReference>
<dbReference type="Pfam" id="PF00168">
    <property type="entry name" value="C2"/>
    <property type="match status" value="2"/>
</dbReference>
<feature type="compositionally biased region" description="Basic residues" evidence="4">
    <location>
        <begin position="1483"/>
        <end position="1495"/>
    </location>
</feature>
<dbReference type="GO" id="GO:0045793">
    <property type="term" value="P:positive regulation of cell size"/>
    <property type="evidence" value="ECO:0007669"/>
    <property type="project" value="EnsemblMetazoa"/>
</dbReference>
<dbReference type="GO" id="GO:0043297">
    <property type="term" value="P:apical junction assembly"/>
    <property type="evidence" value="ECO:0007669"/>
    <property type="project" value="EnsemblMetazoa"/>
</dbReference>
<feature type="compositionally biased region" description="Low complexity" evidence="4">
    <location>
        <begin position="1156"/>
        <end position="1165"/>
    </location>
</feature>
<feature type="compositionally biased region" description="Polar residues" evidence="4">
    <location>
        <begin position="1411"/>
        <end position="1421"/>
    </location>
</feature>
<dbReference type="InterPro" id="IPR041282">
    <property type="entry name" value="FYVE_2"/>
</dbReference>
<dbReference type="CDD" id="cd04020">
    <property type="entry name" value="C2B_SLP_1-2-3-4"/>
    <property type="match status" value="1"/>
</dbReference>
<evidence type="ECO:0000256" key="3">
    <source>
        <dbReference type="ARBA" id="ARBA00023136"/>
    </source>
</evidence>
<feature type="region of interest" description="Disordered" evidence="4">
    <location>
        <begin position="1195"/>
        <end position="1227"/>
    </location>
</feature>
<feature type="compositionally biased region" description="Polar residues" evidence="4">
    <location>
        <begin position="2188"/>
        <end position="2212"/>
    </location>
</feature>
<feature type="region of interest" description="Disordered" evidence="4">
    <location>
        <begin position="1156"/>
        <end position="1175"/>
    </location>
</feature>
<evidence type="ECO:0000256" key="4">
    <source>
        <dbReference type="SAM" id="MobiDB-lite"/>
    </source>
</evidence>
<feature type="region of interest" description="Disordered" evidence="4">
    <location>
        <begin position="1"/>
        <end position="25"/>
    </location>
</feature>
<feature type="compositionally biased region" description="Basic and acidic residues" evidence="4">
    <location>
        <begin position="1570"/>
        <end position="1584"/>
    </location>
</feature>
<accession>B3P3P0</accession>
<dbReference type="Gene3D" id="2.60.40.150">
    <property type="entry name" value="C2 domain"/>
    <property type="match status" value="2"/>
</dbReference>
<dbReference type="Gene3D" id="3.30.40.10">
    <property type="entry name" value="Zinc/RING finger domain, C3HC4 (zinc finger)"/>
    <property type="match status" value="1"/>
</dbReference>
<feature type="compositionally biased region" description="Polar residues" evidence="4">
    <location>
        <begin position="2303"/>
        <end position="2322"/>
    </location>
</feature>
<dbReference type="EMBL" id="CH954181">
    <property type="protein sequence ID" value="EDV48928.1"/>
    <property type="molecule type" value="Genomic_DNA"/>
</dbReference>
<feature type="region of interest" description="Disordered" evidence="4">
    <location>
        <begin position="695"/>
        <end position="874"/>
    </location>
</feature>
<feature type="compositionally biased region" description="Polar residues" evidence="4">
    <location>
        <begin position="2160"/>
        <end position="2176"/>
    </location>
</feature>
<feature type="region of interest" description="Disordered" evidence="4">
    <location>
        <begin position="2293"/>
        <end position="2323"/>
    </location>
</feature>
<dbReference type="InterPro" id="IPR013083">
    <property type="entry name" value="Znf_RING/FYVE/PHD"/>
</dbReference>
<dbReference type="PROSITE" id="PS50004">
    <property type="entry name" value="C2"/>
    <property type="match status" value="2"/>
</dbReference>
<dbReference type="PANTHER" id="PTHR45716">
    <property type="entry name" value="BITESIZE, ISOFORM I"/>
    <property type="match status" value="1"/>
</dbReference>
<dbReference type="GO" id="GO:0042043">
    <property type="term" value="F:neurexin family protein binding"/>
    <property type="evidence" value="ECO:0007669"/>
    <property type="project" value="TreeGrafter"/>
</dbReference>
<feature type="compositionally biased region" description="Polar residues" evidence="4">
    <location>
        <begin position="1290"/>
        <end position="1299"/>
    </location>
</feature>
<dbReference type="GO" id="GO:0007015">
    <property type="term" value="P:actin filament organization"/>
    <property type="evidence" value="ECO:0007669"/>
    <property type="project" value="EnsemblMetazoa"/>
</dbReference>
<feature type="compositionally biased region" description="Polar residues" evidence="4">
    <location>
        <begin position="862"/>
        <end position="874"/>
    </location>
</feature>
<proteinExistence type="predicted"/>
<feature type="region of interest" description="Disordered" evidence="4">
    <location>
        <begin position="2080"/>
        <end position="2212"/>
    </location>
</feature>
<dbReference type="GO" id="GO:0016324">
    <property type="term" value="C:apical plasma membrane"/>
    <property type="evidence" value="ECO:0007669"/>
    <property type="project" value="EnsemblMetazoa"/>
</dbReference>
<organism evidence="6 7">
    <name type="scientific">Drosophila erecta</name>
    <name type="common">Fruit fly</name>
    <dbReference type="NCBI Taxonomy" id="7220"/>
    <lineage>
        <taxon>Eukaryota</taxon>
        <taxon>Metazoa</taxon>
        <taxon>Ecdysozoa</taxon>
        <taxon>Arthropoda</taxon>
        <taxon>Hexapoda</taxon>
        <taxon>Insecta</taxon>
        <taxon>Pterygota</taxon>
        <taxon>Neoptera</taxon>
        <taxon>Endopterygota</taxon>
        <taxon>Diptera</taxon>
        <taxon>Brachycera</taxon>
        <taxon>Muscomorpha</taxon>
        <taxon>Ephydroidea</taxon>
        <taxon>Drosophilidae</taxon>
        <taxon>Drosophila</taxon>
        <taxon>Sophophora</taxon>
    </lineage>
</organism>
<feature type="compositionally biased region" description="Polar residues" evidence="4">
    <location>
        <begin position="1723"/>
        <end position="1734"/>
    </location>
</feature>
<dbReference type="GO" id="GO:0040018">
    <property type="term" value="P:positive regulation of multicellular organism growth"/>
    <property type="evidence" value="ECO:0007669"/>
    <property type="project" value="EnsemblMetazoa"/>
</dbReference>
<feature type="region of interest" description="Disordered" evidence="4">
    <location>
        <begin position="1458"/>
        <end position="1653"/>
    </location>
</feature>
<feature type="compositionally biased region" description="Low complexity" evidence="4">
    <location>
        <begin position="1735"/>
        <end position="1746"/>
    </location>
</feature>
<feature type="compositionally biased region" description="Basic residues" evidence="4">
    <location>
        <begin position="1560"/>
        <end position="1569"/>
    </location>
</feature>
<feature type="compositionally biased region" description="Basic and acidic residues" evidence="4">
    <location>
        <begin position="1309"/>
        <end position="1320"/>
    </location>
</feature>
<feature type="region of interest" description="Disordered" evidence="4">
    <location>
        <begin position="509"/>
        <end position="530"/>
    </location>
</feature>
<evidence type="ECO:0000256" key="1">
    <source>
        <dbReference type="ARBA" id="ARBA00004370"/>
    </source>
</evidence>
<name>B3P3P0_DROER</name>
<dbReference type="InterPro" id="IPR035892">
    <property type="entry name" value="C2_domain_sf"/>
</dbReference>
<feature type="region of interest" description="Disordered" evidence="4">
    <location>
        <begin position="1240"/>
        <end position="1320"/>
    </location>
</feature>
<dbReference type="PhylomeDB" id="B3P3P0"/>
<protein>
    <submittedName>
        <fullName evidence="6">GG21056</fullName>
    </submittedName>
</protein>
<feature type="compositionally biased region" description="Polar residues" evidence="4">
    <location>
        <begin position="377"/>
        <end position="386"/>
    </location>
</feature>